<organism evidence="1 2">
    <name type="scientific">Roridomyces roridus</name>
    <dbReference type="NCBI Taxonomy" id="1738132"/>
    <lineage>
        <taxon>Eukaryota</taxon>
        <taxon>Fungi</taxon>
        <taxon>Dikarya</taxon>
        <taxon>Basidiomycota</taxon>
        <taxon>Agaricomycotina</taxon>
        <taxon>Agaricomycetes</taxon>
        <taxon>Agaricomycetidae</taxon>
        <taxon>Agaricales</taxon>
        <taxon>Marasmiineae</taxon>
        <taxon>Mycenaceae</taxon>
        <taxon>Roridomyces</taxon>
    </lineage>
</organism>
<evidence type="ECO:0008006" key="3">
    <source>
        <dbReference type="Google" id="ProtNLM"/>
    </source>
</evidence>
<dbReference type="Proteomes" id="UP001221142">
    <property type="component" value="Unassembled WGS sequence"/>
</dbReference>
<name>A0AAD7BB53_9AGAR</name>
<evidence type="ECO:0000313" key="2">
    <source>
        <dbReference type="Proteomes" id="UP001221142"/>
    </source>
</evidence>
<dbReference type="AlphaFoldDB" id="A0AAD7BB53"/>
<proteinExistence type="predicted"/>
<comment type="caution">
    <text evidence="1">The sequence shown here is derived from an EMBL/GenBank/DDBJ whole genome shotgun (WGS) entry which is preliminary data.</text>
</comment>
<reference evidence="1" key="1">
    <citation type="submission" date="2023-03" db="EMBL/GenBank/DDBJ databases">
        <title>Massive genome expansion in bonnet fungi (Mycena s.s.) driven by repeated elements and novel gene families across ecological guilds.</title>
        <authorList>
            <consortium name="Lawrence Berkeley National Laboratory"/>
            <person name="Harder C.B."/>
            <person name="Miyauchi S."/>
            <person name="Viragh M."/>
            <person name="Kuo A."/>
            <person name="Thoen E."/>
            <person name="Andreopoulos B."/>
            <person name="Lu D."/>
            <person name="Skrede I."/>
            <person name="Drula E."/>
            <person name="Henrissat B."/>
            <person name="Morin E."/>
            <person name="Kohler A."/>
            <person name="Barry K."/>
            <person name="LaButti K."/>
            <person name="Morin E."/>
            <person name="Salamov A."/>
            <person name="Lipzen A."/>
            <person name="Mereny Z."/>
            <person name="Hegedus B."/>
            <person name="Baldrian P."/>
            <person name="Stursova M."/>
            <person name="Weitz H."/>
            <person name="Taylor A."/>
            <person name="Grigoriev I.V."/>
            <person name="Nagy L.G."/>
            <person name="Martin F."/>
            <person name="Kauserud H."/>
        </authorList>
    </citation>
    <scope>NUCLEOTIDE SEQUENCE</scope>
    <source>
        <strain evidence="1">9284</strain>
    </source>
</reference>
<keyword evidence="2" id="KW-1185">Reference proteome</keyword>
<sequence length="406" mass="46606">MTSYETPLDIAELLDHILAFVDSDADPHSSDSLELSESWDRFRDLRACALVTRSWAHAAQALLYSNIRVGMGKITGEVLLLLLRTLQESPHLAANVWRLEVLYVEPHVLKQLGSIPFPRLNNLYVIALYTESNSDEVDAGILGIQHLLQNPCLFSLRIYCQFPRLEDYVRVWDGCSGSITDLAYSSRHNAAPELENPPQVQNPLQVDASRGIKLDFFAVVDYVQSRLWLQPFFPFDLSALKAFQLHGPMDEQLSDLLTATLQTIEVFSLTPSHRADGIIPDLPRMSQIELTICFPYNTDFDFLRTIRARNRDKLRAIELNLDRSRESELVDRRTRTQALATHLSKIQQDFPNIQIVSIHLPLPRYSNSLYSSEKEEWEKFLEGLDFPFTLRWGFARKQVPWHTKLA</sequence>
<dbReference type="EMBL" id="JARKIF010000024">
    <property type="protein sequence ID" value="KAJ7615400.1"/>
    <property type="molecule type" value="Genomic_DNA"/>
</dbReference>
<protein>
    <recommendedName>
        <fullName evidence="3">F-box domain-containing protein</fullName>
    </recommendedName>
</protein>
<evidence type="ECO:0000313" key="1">
    <source>
        <dbReference type="EMBL" id="KAJ7615400.1"/>
    </source>
</evidence>
<accession>A0AAD7BB53</accession>
<gene>
    <name evidence="1" type="ORF">FB45DRAFT_935617</name>
</gene>